<dbReference type="AlphaFoldDB" id="A0A8J6N4C6"/>
<evidence type="ECO:0000313" key="3">
    <source>
        <dbReference type="Proteomes" id="UP000603545"/>
    </source>
</evidence>
<organism evidence="2 3">
    <name type="scientific">Candidatus Desulfaltia bathyphila</name>
    <dbReference type="NCBI Taxonomy" id="2841697"/>
    <lineage>
        <taxon>Bacteria</taxon>
        <taxon>Pseudomonadati</taxon>
        <taxon>Thermodesulfobacteriota</taxon>
        <taxon>Desulfobacteria</taxon>
        <taxon>Desulfobacterales</taxon>
        <taxon>Desulfobacterales incertae sedis</taxon>
        <taxon>Candidatus Desulfaltia</taxon>
    </lineage>
</organism>
<protein>
    <submittedName>
        <fullName evidence="2">Uncharacterized protein</fullName>
    </submittedName>
</protein>
<evidence type="ECO:0000256" key="1">
    <source>
        <dbReference type="SAM" id="MobiDB-lite"/>
    </source>
</evidence>
<feature type="region of interest" description="Disordered" evidence="1">
    <location>
        <begin position="137"/>
        <end position="156"/>
    </location>
</feature>
<proteinExistence type="predicted"/>
<name>A0A8J6N4C6_9BACT</name>
<gene>
    <name evidence="2" type="ORF">H8E80_02800</name>
</gene>
<dbReference type="EMBL" id="JACNLL010000028">
    <property type="protein sequence ID" value="MBC8198964.1"/>
    <property type="molecule type" value="Genomic_DNA"/>
</dbReference>
<dbReference type="Proteomes" id="UP000603545">
    <property type="component" value="Unassembled WGS sequence"/>
</dbReference>
<evidence type="ECO:0000313" key="2">
    <source>
        <dbReference type="EMBL" id="MBC8198964.1"/>
    </source>
</evidence>
<reference evidence="2 3" key="1">
    <citation type="submission" date="2020-08" db="EMBL/GenBank/DDBJ databases">
        <title>Bridging the membrane lipid divide: bacteria of the FCB group superphylum have the potential to synthesize archaeal ether lipids.</title>
        <authorList>
            <person name="Villanueva L."/>
            <person name="Von Meijenfeldt F.A.B."/>
            <person name="Westbye A.B."/>
            <person name="Yadav S."/>
            <person name="Hopmans E.C."/>
            <person name="Dutilh B.E."/>
            <person name="Sinninghe Damste J.S."/>
        </authorList>
    </citation>
    <scope>NUCLEOTIDE SEQUENCE [LARGE SCALE GENOMIC DNA]</scope>
    <source>
        <strain evidence="2">NIOZ-UU82</strain>
    </source>
</reference>
<sequence length="156" mass="17620">MFRKAIFLLLVFILIPGISHAEIKTYIHTVKQSFGGSQSPDDARVGAIAKAKREVLEKAGTYLESLTIVRESVVEKDEIIALAASVLKAEIISQKNFSIEDTFGIVVKAKVDVDTSVLEERIRKLLQDRSLLEKYKENQKHEKKLPARIKDLEKEN</sequence>
<accession>A0A8J6N4C6</accession>
<comment type="caution">
    <text evidence="2">The sequence shown here is derived from an EMBL/GenBank/DDBJ whole genome shotgun (WGS) entry which is preliminary data.</text>
</comment>